<dbReference type="InterPro" id="IPR013078">
    <property type="entry name" value="His_Pase_superF_clade-1"/>
</dbReference>
<comment type="caution">
    <text evidence="1">The sequence shown here is derived from an EMBL/GenBank/DDBJ whole genome shotgun (WGS) entry which is preliminary data.</text>
</comment>
<dbReference type="RefSeq" id="WP_135650381.1">
    <property type="nucleotide sequence ID" value="NZ_RQGF01000028.1"/>
</dbReference>
<reference evidence="1" key="1">
    <citation type="journal article" date="2019" name="PLoS Negl. Trop. Dis.">
        <title>Revisiting the worldwide diversity of Leptospira species in the environment.</title>
        <authorList>
            <person name="Vincent A.T."/>
            <person name="Schiettekatte O."/>
            <person name="Bourhy P."/>
            <person name="Veyrier F.J."/>
            <person name="Picardeau M."/>
        </authorList>
    </citation>
    <scope>NUCLEOTIDE SEQUENCE [LARGE SCALE GENOMIC DNA]</scope>
    <source>
        <strain evidence="1">201702455</strain>
    </source>
</reference>
<organism evidence="1 2">
    <name type="scientific">Leptospira sarikeiensis</name>
    <dbReference type="NCBI Taxonomy" id="2484943"/>
    <lineage>
        <taxon>Bacteria</taxon>
        <taxon>Pseudomonadati</taxon>
        <taxon>Spirochaetota</taxon>
        <taxon>Spirochaetia</taxon>
        <taxon>Leptospirales</taxon>
        <taxon>Leptospiraceae</taxon>
        <taxon>Leptospira</taxon>
    </lineage>
</organism>
<dbReference type="Proteomes" id="UP000297762">
    <property type="component" value="Unassembled WGS sequence"/>
</dbReference>
<sequence length="164" mass="18983">MKEIHLIRHSKSDWSDNNLKDKERPLSKRGRKNARFLAKYLHKISFKSDLILVSPSVRTSETLKVIRSFQTITKDVQFINEIYEADHSDLLRILRGLPLKVVSVVLIGHNPGLEDLTNYLLYGGSKDSIFEKFPTSSFVSLIFDKNDWADLSSETCKLKRFWTP</sequence>
<dbReference type="OrthoDB" id="9810154at2"/>
<protein>
    <submittedName>
        <fullName evidence="1">Histidine phosphatase family protein</fullName>
    </submittedName>
</protein>
<gene>
    <name evidence="1" type="ORF">EHQ64_14525</name>
</gene>
<evidence type="ECO:0000313" key="1">
    <source>
        <dbReference type="EMBL" id="TGL61008.1"/>
    </source>
</evidence>
<proteinExistence type="predicted"/>
<accession>A0A4R9K620</accession>
<evidence type="ECO:0000313" key="2">
    <source>
        <dbReference type="Proteomes" id="UP000297762"/>
    </source>
</evidence>
<name>A0A4R9K620_9LEPT</name>
<dbReference type="PANTHER" id="PTHR47623">
    <property type="entry name" value="OS09G0287300 PROTEIN"/>
    <property type="match status" value="1"/>
</dbReference>
<dbReference type="InterPro" id="IPR029033">
    <property type="entry name" value="His_PPase_superfam"/>
</dbReference>
<dbReference type="SUPFAM" id="SSF53254">
    <property type="entry name" value="Phosphoglycerate mutase-like"/>
    <property type="match status" value="1"/>
</dbReference>
<dbReference type="AlphaFoldDB" id="A0A4R9K620"/>
<keyword evidence="2" id="KW-1185">Reference proteome</keyword>
<dbReference type="Gene3D" id="3.40.50.1240">
    <property type="entry name" value="Phosphoglycerate mutase-like"/>
    <property type="match status" value="1"/>
</dbReference>
<dbReference type="EMBL" id="RQGF01000028">
    <property type="protein sequence ID" value="TGL61008.1"/>
    <property type="molecule type" value="Genomic_DNA"/>
</dbReference>
<dbReference type="Pfam" id="PF00300">
    <property type="entry name" value="His_Phos_1"/>
    <property type="match status" value="1"/>
</dbReference>
<dbReference type="CDD" id="cd07067">
    <property type="entry name" value="HP_PGM_like"/>
    <property type="match status" value="1"/>
</dbReference>
<dbReference type="PANTHER" id="PTHR47623:SF1">
    <property type="entry name" value="OS09G0287300 PROTEIN"/>
    <property type="match status" value="1"/>
</dbReference>